<comment type="function">
    <text evidence="8">Ubiquitin-protein hydrolase is involved both in the processing of ubiquitin precursors and of ubiquitinated proteins. This enzyme is a thiol protease that recognizes and hydrolyzes a peptide bond at the C-terminal glycine of ubiquitin.</text>
</comment>
<feature type="domain" description="UCH catalytic" evidence="12">
    <location>
        <begin position="6"/>
        <end position="230"/>
    </location>
</feature>
<comment type="catalytic activity">
    <reaction evidence="1 11">
        <text>Thiol-dependent hydrolysis of ester, thioester, amide, peptide and isopeptide bonds formed by the C-terminal Gly of ubiquitin (a 76-residue protein attached to proteins as an intracellular targeting signal).</text>
        <dbReference type="EC" id="3.4.19.12"/>
    </reaction>
</comment>
<gene>
    <name evidence="14" type="primary">UCHL3</name>
    <name evidence="14" type="ORF">NPIL_91381</name>
</gene>
<protein>
    <recommendedName>
        <fullName evidence="9 11">Ubiquitin carboxyl-terminal hydrolase</fullName>
        <ecNumber evidence="3 11">3.4.19.12</ecNumber>
    </recommendedName>
</protein>
<keyword evidence="4 11" id="KW-0645">Protease</keyword>
<dbReference type="InterPro" id="IPR001578">
    <property type="entry name" value="Peptidase_C12_UCH"/>
</dbReference>
<dbReference type="SUPFAM" id="SSF54001">
    <property type="entry name" value="Cysteine proteinases"/>
    <property type="match status" value="1"/>
</dbReference>
<dbReference type="FunFam" id="3.40.532.10:FF:000006">
    <property type="entry name" value="Ubiquitin carboxyl-terminal hydrolase"/>
    <property type="match status" value="1"/>
</dbReference>
<reference evidence="13" key="1">
    <citation type="submission" date="2013-07" db="EMBL/GenBank/DDBJ databases">
        <title>Nephila pilipes venom gland.</title>
        <authorList>
            <person name="Huo L.J."/>
        </authorList>
    </citation>
    <scope>NUCLEOTIDE SEQUENCE</scope>
    <source>
        <tissue evidence="13">Venom gland</tissue>
    </source>
</reference>
<keyword evidence="7 11" id="KW-0788">Thiol protease</keyword>
<organism evidence="13">
    <name type="scientific">Nephila pilipes</name>
    <name type="common">Giant wood spider</name>
    <name type="synonym">Nephila maculata</name>
    <dbReference type="NCBI Taxonomy" id="299642"/>
    <lineage>
        <taxon>Eukaryota</taxon>
        <taxon>Metazoa</taxon>
        <taxon>Ecdysozoa</taxon>
        <taxon>Arthropoda</taxon>
        <taxon>Chelicerata</taxon>
        <taxon>Arachnida</taxon>
        <taxon>Araneae</taxon>
        <taxon>Araneomorphae</taxon>
        <taxon>Entelegynae</taxon>
        <taxon>Araneoidea</taxon>
        <taxon>Nephilidae</taxon>
        <taxon>Nephila</taxon>
    </lineage>
</organism>
<evidence type="ECO:0000256" key="8">
    <source>
        <dbReference type="ARBA" id="ARBA00055560"/>
    </source>
</evidence>
<evidence type="ECO:0000313" key="15">
    <source>
        <dbReference type="Proteomes" id="UP000887013"/>
    </source>
</evidence>
<evidence type="ECO:0000256" key="3">
    <source>
        <dbReference type="ARBA" id="ARBA00012759"/>
    </source>
</evidence>
<dbReference type="EMBL" id="BMAW01014000">
    <property type="protein sequence ID" value="GFT36882.1"/>
    <property type="molecule type" value="Genomic_DNA"/>
</dbReference>
<evidence type="ECO:0000256" key="4">
    <source>
        <dbReference type="ARBA" id="ARBA00022670"/>
    </source>
</evidence>
<dbReference type="PANTHER" id="PTHR10589">
    <property type="entry name" value="UBIQUITIN CARBOXYL-TERMINAL HYDROLASE"/>
    <property type="match status" value="1"/>
</dbReference>
<comment type="caution">
    <text evidence="10">Lacks conserved residue(s) required for the propagation of feature annotation.</text>
</comment>
<comment type="similarity">
    <text evidence="2 10 11">Belongs to the peptidase C12 family.</text>
</comment>
<dbReference type="Gene3D" id="3.40.532.10">
    <property type="entry name" value="Peptidase C12, ubiquitin carboxyl-terminal hydrolase"/>
    <property type="match status" value="1"/>
</dbReference>
<evidence type="ECO:0000313" key="13">
    <source>
        <dbReference type="EMBL" id="AII97979.1"/>
    </source>
</evidence>
<dbReference type="PROSITE" id="PS52048">
    <property type="entry name" value="UCH_DOMAIN"/>
    <property type="match status" value="1"/>
</dbReference>
<evidence type="ECO:0000256" key="2">
    <source>
        <dbReference type="ARBA" id="ARBA00009326"/>
    </source>
</evidence>
<evidence type="ECO:0000256" key="9">
    <source>
        <dbReference type="ARBA" id="ARBA00073226"/>
    </source>
</evidence>
<dbReference type="EC" id="3.4.19.12" evidence="3 11"/>
<dbReference type="Pfam" id="PF01088">
    <property type="entry name" value="Peptidase_C12"/>
    <property type="match status" value="1"/>
</dbReference>
<dbReference type="PRINTS" id="PR00707">
    <property type="entry name" value="UBCTHYDRLASE"/>
</dbReference>
<evidence type="ECO:0000256" key="6">
    <source>
        <dbReference type="ARBA" id="ARBA00022801"/>
    </source>
</evidence>
<evidence type="ECO:0000256" key="1">
    <source>
        <dbReference type="ARBA" id="ARBA00000707"/>
    </source>
</evidence>
<dbReference type="GO" id="GO:0006511">
    <property type="term" value="P:ubiquitin-dependent protein catabolic process"/>
    <property type="evidence" value="ECO:0007669"/>
    <property type="project" value="UniProtKB-UniRule"/>
</dbReference>
<evidence type="ECO:0000256" key="5">
    <source>
        <dbReference type="ARBA" id="ARBA00022786"/>
    </source>
</evidence>
<dbReference type="InterPro" id="IPR036959">
    <property type="entry name" value="Peptidase_C12_UCH_sf"/>
</dbReference>
<evidence type="ECO:0000256" key="11">
    <source>
        <dbReference type="RuleBase" id="RU361215"/>
    </source>
</evidence>
<reference evidence="14" key="2">
    <citation type="submission" date="2020-08" db="EMBL/GenBank/DDBJ databases">
        <title>Multicomponent nature underlies the extraordinary mechanical properties of spider dragline silk.</title>
        <authorList>
            <person name="Kono N."/>
            <person name="Nakamura H."/>
            <person name="Mori M."/>
            <person name="Yoshida Y."/>
            <person name="Ohtoshi R."/>
            <person name="Malay A.D."/>
            <person name="Moran D.A.P."/>
            <person name="Tomita M."/>
            <person name="Numata K."/>
            <person name="Arakawa K."/>
        </authorList>
    </citation>
    <scope>NUCLEOTIDE SEQUENCE</scope>
</reference>
<dbReference type="EMBL" id="KF433658">
    <property type="protein sequence ID" value="AII97979.1"/>
    <property type="molecule type" value="mRNA"/>
</dbReference>
<dbReference type="GO" id="GO:0016579">
    <property type="term" value="P:protein deubiquitination"/>
    <property type="evidence" value="ECO:0007669"/>
    <property type="project" value="TreeGrafter"/>
</dbReference>
<dbReference type="PANTHER" id="PTHR10589:SF17">
    <property type="entry name" value="UBIQUITIN CARBOXYL-TERMINAL HYDROLASE"/>
    <property type="match status" value="1"/>
</dbReference>
<sequence>MACEKKWLPLESNPDVMNKFLSNGGVPEDFTMIDVVDLDDEHLENLPKKIKAVLFLFPTGEKHDEHCQSEQETIDSEGQVVSDRVYFMKVDANNASGTVSLIHAVANADEELELGADSHLKEFLDRTADMSPEERGQELEMDENLCCVHEELAKEGQTEAPEADEETNLHFITFVAVDEQLYELDARKNYPINHGSTSMDTLLKDAVVVCKKFMERDPENVNFSILALVAGASAETEEEEVEE</sequence>
<evidence type="ECO:0000259" key="12">
    <source>
        <dbReference type="PROSITE" id="PS52048"/>
    </source>
</evidence>
<dbReference type="CDD" id="cd09616">
    <property type="entry name" value="Peptidase_C12_UCH_L1_L3"/>
    <property type="match status" value="1"/>
</dbReference>
<evidence type="ECO:0000313" key="14">
    <source>
        <dbReference type="EMBL" id="GFT36882.1"/>
    </source>
</evidence>
<keyword evidence="15" id="KW-1185">Reference proteome</keyword>
<dbReference type="GO" id="GO:0005737">
    <property type="term" value="C:cytoplasm"/>
    <property type="evidence" value="ECO:0007669"/>
    <property type="project" value="TreeGrafter"/>
</dbReference>
<accession>A0A076L2V7</accession>
<dbReference type="OrthoDB" id="427186at2759"/>
<proteinExistence type="evidence at transcript level"/>
<dbReference type="InterPro" id="IPR038765">
    <property type="entry name" value="Papain-like_cys_pep_sf"/>
</dbReference>
<evidence type="ECO:0000256" key="10">
    <source>
        <dbReference type="PROSITE-ProRule" id="PRU01393"/>
    </source>
</evidence>
<evidence type="ECO:0000256" key="7">
    <source>
        <dbReference type="ARBA" id="ARBA00022807"/>
    </source>
</evidence>
<name>A0A076L2V7_NEPPI</name>
<dbReference type="Proteomes" id="UP000887013">
    <property type="component" value="Unassembled WGS sequence"/>
</dbReference>
<dbReference type="GO" id="GO:0004843">
    <property type="term" value="F:cysteine-type deubiquitinase activity"/>
    <property type="evidence" value="ECO:0007669"/>
    <property type="project" value="UniProtKB-EC"/>
</dbReference>
<keyword evidence="6 11" id="KW-0378">Hydrolase</keyword>
<dbReference type="AlphaFoldDB" id="A0A076L2V7"/>
<keyword evidence="5 11" id="KW-0833">Ubl conjugation pathway</keyword>